<keyword evidence="1" id="KW-0472">Membrane</keyword>
<reference evidence="2" key="1">
    <citation type="submission" date="2021-01" db="EMBL/GenBank/DDBJ databases">
        <authorList>
            <consortium name="Genoscope - CEA"/>
            <person name="William W."/>
        </authorList>
    </citation>
    <scope>NUCLEOTIDE SEQUENCE</scope>
</reference>
<dbReference type="EMBL" id="CAJJDP010000004">
    <property type="protein sequence ID" value="CAD8133750.1"/>
    <property type="molecule type" value="Genomic_DNA"/>
</dbReference>
<evidence type="ECO:0000313" key="2">
    <source>
        <dbReference type="EMBL" id="CAD8133750.1"/>
    </source>
</evidence>
<sequence>MLQGCYFNVLPVLLKGVLGKTDNQKSFIMFFFGGVGSLLGGFLSGRIGHWTSLFNVAWFQTFLVGLFCVQSFYSYADKILFMTYSSGFNLGLSYSGLEALHAMMIAKLINKENYYYVANSAVCSLASTILSLVFIFLSKTTFMYFLYFMILLIFFNVAFLVVSQRRFSSIKQVSLINTEQSDSQTKE</sequence>
<comment type="caution">
    <text evidence="2">The sequence shown here is derived from an EMBL/GenBank/DDBJ whole genome shotgun (WGS) entry which is preliminary data.</text>
</comment>
<feature type="transmembrane region" description="Helical" evidence="1">
    <location>
        <begin position="79"/>
        <end position="102"/>
    </location>
</feature>
<dbReference type="OMA" id="IGHWTSL"/>
<keyword evidence="1" id="KW-0812">Transmembrane</keyword>
<keyword evidence="1" id="KW-1133">Transmembrane helix</keyword>
<name>A0A8S1S3B3_PAROT</name>
<feature type="transmembrane region" description="Helical" evidence="1">
    <location>
        <begin position="27"/>
        <end position="45"/>
    </location>
</feature>
<evidence type="ECO:0000256" key="1">
    <source>
        <dbReference type="SAM" id="Phobius"/>
    </source>
</evidence>
<proteinExistence type="predicted"/>
<dbReference type="OrthoDB" id="310794at2759"/>
<feature type="transmembrane region" description="Helical" evidence="1">
    <location>
        <begin position="142"/>
        <end position="162"/>
    </location>
</feature>
<gene>
    <name evidence="2" type="ORF">POCTA_138.1.T0050045</name>
</gene>
<accession>A0A8S1S3B3</accession>
<organism evidence="2 3">
    <name type="scientific">Paramecium octaurelia</name>
    <dbReference type="NCBI Taxonomy" id="43137"/>
    <lineage>
        <taxon>Eukaryota</taxon>
        <taxon>Sar</taxon>
        <taxon>Alveolata</taxon>
        <taxon>Ciliophora</taxon>
        <taxon>Intramacronucleata</taxon>
        <taxon>Oligohymenophorea</taxon>
        <taxon>Peniculida</taxon>
        <taxon>Parameciidae</taxon>
        <taxon>Paramecium</taxon>
    </lineage>
</organism>
<evidence type="ECO:0000313" key="3">
    <source>
        <dbReference type="Proteomes" id="UP000683925"/>
    </source>
</evidence>
<dbReference type="AlphaFoldDB" id="A0A8S1S3B3"/>
<protein>
    <submittedName>
        <fullName evidence="2">Uncharacterized protein</fullName>
    </submittedName>
</protein>
<feature type="transmembrane region" description="Helical" evidence="1">
    <location>
        <begin position="52"/>
        <end position="73"/>
    </location>
</feature>
<keyword evidence="3" id="KW-1185">Reference proteome</keyword>
<dbReference type="Proteomes" id="UP000683925">
    <property type="component" value="Unassembled WGS sequence"/>
</dbReference>
<feature type="transmembrane region" description="Helical" evidence="1">
    <location>
        <begin position="114"/>
        <end position="136"/>
    </location>
</feature>